<dbReference type="PANTHER" id="PTHR12277:SF79">
    <property type="entry name" value="XAA-PRO DIPEPTIDYL-PEPTIDASE-RELATED"/>
    <property type="match status" value="1"/>
</dbReference>
<dbReference type="AlphaFoldDB" id="A0A7W3T5G9"/>
<sequence length="286" mass="30670">MAAGRWVSVTWKVLVVAVVLWLLVVLAAWLLQRQLIYLPDRSAPPPPAGVEEVAYTGADDAELTAWFLPADTASPRPHATVVVANGNGGNRAGRVPLAEGLAERGYAVLLTDYRGYGGNPGDPREEVLAEDFLAAVAQVADRPDVDPDRIVYLGESLGSAVVSEAAAERPPPALVLRSPFPALADVGRHHYPFLPVRTLLRDRFPTAEHLTRYEGPVLVVAGDSDRIVPDRFSRQVVEEHTAGPISLHLIGGADHNDRAVLSGDEFLDTVDDFLRETLTGNGDGAG</sequence>
<dbReference type="PANTHER" id="PTHR12277">
    <property type="entry name" value="ALPHA/BETA HYDROLASE DOMAIN-CONTAINING PROTEIN"/>
    <property type="match status" value="1"/>
</dbReference>
<dbReference type="GO" id="GO:0016787">
    <property type="term" value="F:hydrolase activity"/>
    <property type="evidence" value="ECO:0007669"/>
    <property type="project" value="UniProtKB-KW"/>
</dbReference>
<dbReference type="InterPro" id="IPR029058">
    <property type="entry name" value="AB_hydrolase_fold"/>
</dbReference>
<evidence type="ECO:0000259" key="1">
    <source>
        <dbReference type="Pfam" id="PF12146"/>
    </source>
</evidence>
<feature type="domain" description="Serine aminopeptidase S33" evidence="1">
    <location>
        <begin position="76"/>
        <end position="183"/>
    </location>
</feature>
<protein>
    <submittedName>
        <fullName evidence="2">Alpha/beta fold hydrolase</fullName>
    </submittedName>
</protein>
<comment type="caution">
    <text evidence="2">The sequence shown here is derived from an EMBL/GenBank/DDBJ whole genome shotgun (WGS) entry which is preliminary data.</text>
</comment>
<dbReference type="Pfam" id="PF12146">
    <property type="entry name" value="Hydrolase_4"/>
    <property type="match status" value="1"/>
</dbReference>
<reference evidence="3" key="1">
    <citation type="submission" date="2019-10" db="EMBL/GenBank/DDBJ databases">
        <title>Streptomyces sp. nov., a novel actinobacterium isolated from alkaline environment.</title>
        <authorList>
            <person name="Golinska P."/>
        </authorList>
    </citation>
    <scope>NUCLEOTIDE SEQUENCE [LARGE SCALE GENOMIC DNA]</scope>
    <source>
        <strain evidence="3">DSM 42108</strain>
    </source>
</reference>
<gene>
    <name evidence="2" type="ORF">FOE67_17660</name>
</gene>
<evidence type="ECO:0000313" key="2">
    <source>
        <dbReference type="EMBL" id="MBB0231284.1"/>
    </source>
</evidence>
<dbReference type="Proteomes" id="UP000530234">
    <property type="component" value="Unassembled WGS sequence"/>
</dbReference>
<proteinExistence type="predicted"/>
<dbReference type="Gene3D" id="3.40.50.1820">
    <property type="entry name" value="alpha/beta hydrolase"/>
    <property type="match status" value="1"/>
</dbReference>
<evidence type="ECO:0000313" key="3">
    <source>
        <dbReference type="Proteomes" id="UP000530234"/>
    </source>
</evidence>
<dbReference type="RefSeq" id="WP_182665496.1">
    <property type="nucleotide sequence ID" value="NZ_VKHS01000474.1"/>
</dbReference>
<dbReference type="EMBL" id="VKHS01000474">
    <property type="protein sequence ID" value="MBB0231284.1"/>
    <property type="molecule type" value="Genomic_DNA"/>
</dbReference>
<dbReference type="InterPro" id="IPR022742">
    <property type="entry name" value="Hydrolase_4"/>
</dbReference>
<organism evidence="2 3">
    <name type="scientific">Streptomyces calidiresistens</name>
    <dbReference type="NCBI Taxonomy" id="1485586"/>
    <lineage>
        <taxon>Bacteria</taxon>
        <taxon>Bacillati</taxon>
        <taxon>Actinomycetota</taxon>
        <taxon>Actinomycetes</taxon>
        <taxon>Kitasatosporales</taxon>
        <taxon>Streptomycetaceae</taxon>
        <taxon>Streptomyces</taxon>
    </lineage>
</organism>
<name>A0A7W3T5G9_9ACTN</name>
<keyword evidence="3" id="KW-1185">Reference proteome</keyword>
<dbReference type="SUPFAM" id="SSF53474">
    <property type="entry name" value="alpha/beta-Hydrolases"/>
    <property type="match status" value="1"/>
</dbReference>
<accession>A0A7W3T5G9</accession>
<keyword evidence="2" id="KW-0378">Hydrolase</keyword>